<evidence type="ECO:0000256" key="2">
    <source>
        <dbReference type="ARBA" id="ARBA00022692"/>
    </source>
</evidence>
<evidence type="ECO:0000313" key="7">
    <source>
        <dbReference type="EMBL" id="MEY8245168.1"/>
    </source>
</evidence>
<evidence type="ECO:0000259" key="6">
    <source>
        <dbReference type="Pfam" id="PF14237"/>
    </source>
</evidence>
<accession>A0ABV4CUV4</accession>
<proteinExistence type="predicted"/>
<dbReference type="EMBL" id="JBCLPP010000013">
    <property type="protein sequence ID" value="MEY8245168.1"/>
    <property type="molecule type" value="Genomic_DNA"/>
</dbReference>
<keyword evidence="2 5" id="KW-0812">Transmembrane</keyword>
<dbReference type="Proteomes" id="UP001565200">
    <property type="component" value="Unassembled WGS sequence"/>
</dbReference>
<evidence type="ECO:0000256" key="3">
    <source>
        <dbReference type="ARBA" id="ARBA00022989"/>
    </source>
</evidence>
<organism evidence="7 8">
    <name type="scientific">Heminiphilus faecis</name>
    <dbReference type="NCBI Taxonomy" id="2601703"/>
    <lineage>
        <taxon>Bacteria</taxon>
        <taxon>Pseudomonadati</taxon>
        <taxon>Bacteroidota</taxon>
        <taxon>Bacteroidia</taxon>
        <taxon>Bacteroidales</taxon>
        <taxon>Muribaculaceae</taxon>
        <taxon>Heminiphilus</taxon>
    </lineage>
</organism>
<dbReference type="PANTHER" id="PTHR14948:SF44">
    <property type="entry name" value="PROLINE-RICH TRANSMEMBRANE PROTEIN 1-LIKE"/>
    <property type="match status" value="1"/>
</dbReference>
<keyword evidence="3 5" id="KW-1133">Transmembrane helix</keyword>
<evidence type="ECO:0000256" key="5">
    <source>
        <dbReference type="SAM" id="Phobius"/>
    </source>
</evidence>
<evidence type="ECO:0000256" key="1">
    <source>
        <dbReference type="ARBA" id="ARBA00004370"/>
    </source>
</evidence>
<dbReference type="Pfam" id="PF04505">
    <property type="entry name" value="CD225"/>
    <property type="match status" value="1"/>
</dbReference>
<feature type="domain" description="GYF" evidence="6">
    <location>
        <begin position="10"/>
        <end position="55"/>
    </location>
</feature>
<name>A0ABV4CUV4_9BACT</name>
<comment type="subcellular location">
    <subcellularLocation>
        <location evidence="1">Membrane</location>
    </subcellularLocation>
</comment>
<reference evidence="7 8" key="1">
    <citation type="submission" date="2024-03" db="EMBL/GenBank/DDBJ databases">
        <title>Mouse gut bacterial collection (mGBC) of GemPharmatech.</title>
        <authorList>
            <person name="He Y."/>
            <person name="Dong L."/>
            <person name="Wu D."/>
            <person name="Gao X."/>
            <person name="Lin Z."/>
        </authorList>
    </citation>
    <scope>NUCLEOTIDE SEQUENCE [LARGE SCALE GENOMIC DNA]</scope>
    <source>
        <strain evidence="7 8">54-13</strain>
    </source>
</reference>
<dbReference type="InterPro" id="IPR025640">
    <property type="entry name" value="GYF_2"/>
</dbReference>
<protein>
    <submittedName>
        <fullName evidence="7">CD225/dispanin family protein</fullName>
    </submittedName>
</protein>
<evidence type="ECO:0000313" key="8">
    <source>
        <dbReference type="Proteomes" id="UP001565200"/>
    </source>
</evidence>
<dbReference type="Pfam" id="PF14237">
    <property type="entry name" value="GYF_2"/>
    <property type="match status" value="1"/>
</dbReference>
<sequence length="147" mass="16549">MFLDIDVMQYWALINNVKVGPLYFDQLCAIGVKRDTLVWREGLRQWMPADRVPELMQLFPQHVSRLVQCPPTYLAWAVVLTLLCCLPAGIVAIVYSSNVESKYAQGDLAGAQRASQNAQIWCILSFVLGIIGLPFAFITGMPFNWLV</sequence>
<gene>
    <name evidence="7" type="ORF">AAK873_05995</name>
</gene>
<comment type="caution">
    <text evidence="7">The sequence shown here is derived from an EMBL/GenBank/DDBJ whole genome shotgun (WGS) entry which is preliminary data.</text>
</comment>
<feature type="transmembrane region" description="Helical" evidence="5">
    <location>
        <begin position="73"/>
        <end position="97"/>
    </location>
</feature>
<evidence type="ECO:0000256" key="4">
    <source>
        <dbReference type="ARBA" id="ARBA00023136"/>
    </source>
</evidence>
<feature type="transmembrane region" description="Helical" evidence="5">
    <location>
        <begin position="118"/>
        <end position="138"/>
    </location>
</feature>
<keyword evidence="4 5" id="KW-0472">Membrane</keyword>
<dbReference type="InterPro" id="IPR007593">
    <property type="entry name" value="CD225/Dispanin_fam"/>
</dbReference>
<dbReference type="PANTHER" id="PTHR14948">
    <property type="entry name" value="NG5"/>
    <property type="match status" value="1"/>
</dbReference>
<dbReference type="RefSeq" id="WP_148464134.1">
    <property type="nucleotide sequence ID" value="NZ_VSMC01000001.1"/>
</dbReference>
<dbReference type="InterPro" id="IPR051423">
    <property type="entry name" value="CD225/Dispanin"/>
</dbReference>
<keyword evidence="8" id="KW-1185">Reference proteome</keyword>